<name>A0AAN9IM97_CROPI</name>
<dbReference type="InterPro" id="IPR001220">
    <property type="entry name" value="Legume_lectin_dom"/>
</dbReference>
<evidence type="ECO:0000313" key="6">
    <source>
        <dbReference type="Proteomes" id="UP001372338"/>
    </source>
</evidence>
<dbReference type="InterPro" id="IPR013320">
    <property type="entry name" value="ConA-like_dom_sf"/>
</dbReference>
<gene>
    <name evidence="5" type="ORF">RIF29_11557</name>
</gene>
<evidence type="ECO:0000256" key="3">
    <source>
        <dbReference type="ARBA" id="ARBA00023211"/>
    </source>
</evidence>
<proteinExistence type="inferred from homology"/>
<dbReference type="EMBL" id="JAYWIO010000002">
    <property type="protein sequence ID" value="KAK7282629.1"/>
    <property type="molecule type" value="Genomic_DNA"/>
</dbReference>
<dbReference type="PANTHER" id="PTHR32401">
    <property type="entry name" value="CONCANAVALIN A-LIKE LECTIN FAMILY PROTEIN"/>
    <property type="match status" value="1"/>
</dbReference>
<dbReference type="PIRSF" id="PIRSF002690">
    <property type="entry name" value="L-type_lectin_plant"/>
    <property type="match status" value="1"/>
</dbReference>
<comment type="similarity">
    <text evidence="1">Belongs to the leguminous lectin family.</text>
</comment>
<evidence type="ECO:0000256" key="1">
    <source>
        <dbReference type="ARBA" id="ARBA00007606"/>
    </source>
</evidence>
<keyword evidence="6" id="KW-1185">Reference proteome</keyword>
<dbReference type="InterPro" id="IPR016363">
    <property type="entry name" value="L-lectin"/>
</dbReference>
<dbReference type="PANTHER" id="PTHR32401:SF47">
    <property type="entry name" value="LEGUME LECTIN DOMAIN-CONTAINING PROTEIN"/>
    <property type="match status" value="1"/>
</dbReference>
<evidence type="ECO:0000313" key="5">
    <source>
        <dbReference type="EMBL" id="KAK7282629.1"/>
    </source>
</evidence>
<dbReference type="Pfam" id="PF00139">
    <property type="entry name" value="Lectin_legB"/>
    <property type="match status" value="1"/>
</dbReference>
<reference evidence="5 6" key="1">
    <citation type="submission" date="2024-01" db="EMBL/GenBank/DDBJ databases">
        <title>The genomes of 5 underutilized Papilionoideae crops provide insights into root nodulation and disease resistanc.</title>
        <authorList>
            <person name="Yuan L."/>
        </authorList>
    </citation>
    <scope>NUCLEOTIDE SEQUENCE [LARGE SCALE GENOMIC DNA]</scope>
    <source>
        <strain evidence="5">ZHUSHIDOU_FW_LH</strain>
        <tissue evidence="5">Leaf</tissue>
    </source>
</reference>
<sequence length="274" mass="30274">MAVISKKPFSLTLLVFFTTIFLKLFSRVNSSKALSFSFNEFATEELDLIFQGDAHLTSLSFDSNVLQLTNTNSTGEPQENTVGRVLYSAPMRLYVKGAGKVSHFESNINFVLTKPSSKAADGLAFFIAPMNSKIPKHSKGGFLGLFNETTAFNSSTNQIVAIEFDTYNNTWDPSYPHIGININSINSSANVRWDIVEGDVFHARITYDGLHKNLNVTSFYFESGGDYSVSYMVDLPSVLPEWVRVGITASSGDDGVQVHSITSWDFKSGLELIE</sequence>
<dbReference type="GO" id="GO:0030246">
    <property type="term" value="F:carbohydrate binding"/>
    <property type="evidence" value="ECO:0007669"/>
    <property type="project" value="UniProtKB-KW"/>
</dbReference>
<organism evidence="5 6">
    <name type="scientific">Crotalaria pallida</name>
    <name type="common">Smooth rattlebox</name>
    <name type="synonym">Crotalaria striata</name>
    <dbReference type="NCBI Taxonomy" id="3830"/>
    <lineage>
        <taxon>Eukaryota</taxon>
        <taxon>Viridiplantae</taxon>
        <taxon>Streptophyta</taxon>
        <taxon>Embryophyta</taxon>
        <taxon>Tracheophyta</taxon>
        <taxon>Spermatophyta</taxon>
        <taxon>Magnoliopsida</taxon>
        <taxon>eudicotyledons</taxon>
        <taxon>Gunneridae</taxon>
        <taxon>Pentapetalae</taxon>
        <taxon>rosids</taxon>
        <taxon>fabids</taxon>
        <taxon>Fabales</taxon>
        <taxon>Fabaceae</taxon>
        <taxon>Papilionoideae</taxon>
        <taxon>50 kb inversion clade</taxon>
        <taxon>genistoids sensu lato</taxon>
        <taxon>core genistoids</taxon>
        <taxon>Crotalarieae</taxon>
        <taxon>Crotalaria</taxon>
    </lineage>
</organism>
<dbReference type="AlphaFoldDB" id="A0AAN9IM97"/>
<dbReference type="Proteomes" id="UP001372338">
    <property type="component" value="Unassembled WGS sequence"/>
</dbReference>
<protein>
    <recommendedName>
        <fullName evidence="4">Legume lectin domain-containing protein</fullName>
    </recommendedName>
</protein>
<keyword evidence="2" id="KW-0430">Lectin</keyword>
<dbReference type="InterPro" id="IPR050258">
    <property type="entry name" value="Leguminous_Lectin"/>
</dbReference>
<dbReference type="Gene3D" id="2.60.120.200">
    <property type="match status" value="1"/>
</dbReference>
<comment type="caution">
    <text evidence="5">The sequence shown here is derived from an EMBL/GenBank/DDBJ whole genome shotgun (WGS) entry which is preliminary data.</text>
</comment>
<keyword evidence="3" id="KW-0464">Manganese</keyword>
<dbReference type="SUPFAM" id="SSF49899">
    <property type="entry name" value="Concanavalin A-like lectins/glucanases"/>
    <property type="match status" value="1"/>
</dbReference>
<feature type="domain" description="Legume lectin" evidence="4">
    <location>
        <begin position="34"/>
        <end position="268"/>
    </location>
</feature>
<evidence type="ECO:0000256" key="2">
    <source>
        <dbReference type="ARBA" id="ARBA00022734"/>
    </source>
</evidence>
<accession>A0AAN9IM97</accession>
<evidence type="ECO:0000259" key="4">
    <source>
        <dbReference type="Pfam" id="PF00139"/>
    </source>
</evidence>
<dbReference type="CDD" id="cd06899">
    <property type="entry name" value="lectin_legume_LecRK_Arcelin_ConA"/>
    <property type="match status" value="1"/>
</dbReference>